<dbReference type="InterPro" id="IPR023179">
    <property type="entry name" value="GTP-bd_ortho_bundle_sf"/>
</dbReference>
<evidence type="ECO:0000256" key="1">
    <source>
        <dbReference type="ARBA" id="ARBA00022741"/>
    </source>
</evidence>
<dbReference type="Gene3D" id="3.40.50.300">
    <property type="entry name" value="P-loop containing nucleotide triphosphate hydrolases"/>
    <property type="match status" value="1"/>
</dbReference>
<evidence type="ECO:0000259" key="4">
    <source>
        <dbReference type="Pfam" id="PF01926"/>
    </source>
</evidence>
<keyword evidence="2 3" id="KW-0342">GTP-binding</keyword>
<feature type="domain" description="G" evidence="4">
    <location>
        <begin position="136"/>
        <end position="240"/>
    </location>
</feature>
<dbReference type="Gene3D" id="1.10.1580.10">
    <property type="match status" value="1"/>
</dbReference>
<dbReference type="PANTHER" id="PTHR45782">
    <property type="entry name" value="MITOCHONDRIAL RIBOSOME-ASSOCIATED GTPASE 1"/>
    <property type="match status" value="1"/>
</dbReference>
<organism evidence="5 6">
    <name type="scientific">Emydomyces testavorans</name>
    <dbReference type="NCBI Taxonomy" id="2070801"/>
    <lineage>
        <taxon>Eukaryota</taxon>
        <taxon>Fungi</taxon>
        <taxon>Dikarya</taxon>
        <taxon>Ascomycota</taxon>
        <taxon>Pezizomycotina</taxon>
        <taxon>Eurotiomycetes</taxon>
        <taxon>Eurotiomycetidae</taxon>
        <taxon>Onygenales</taxon>
        <taxon>Nannizziopsiaceae</taxon>
        <taxon>Emydomyces</taxon>
    </lineage>
</organism>
<proteinExistence type="predicted"/>
<evidence type="ECO:0000313" key="5">
    <source>
        <dbReference type="EMBL" id="WEW55946.1"/>
    </source>
</evidence>
<dbReference type="GO" id="GO:0005525">
    <property type="term" value="F:GTP binding"/>
    <property type="evidence" value="ECO:0007669"/>
    <property type="project" value="UniProtKB-KW"/>
</dbReference>
<evidence type="ECO:0000256" key="2">
    <source>
        <dbReference type="ARBA" id="ARBA00023134"/>
    </source>
</evidence>
<gene>
    <name evidence="5" type="primary">mtg1</name>
    <name evidence="5" type="ORF">PRK78_001381</name>
</gene>
<dbReference type="SUPFAM" id="SSF52540">
    <property type="entry name" value="P-loop containing nucleoside triphosphate hydrolases"/>
    <property type="match status" value="1"/>
</dbReference>
<sequence>MASTFVPRQVFNVSENIPRSYFLGHHRAGLMRMRSMLDSVDHVIECRDFRIPFTSVNPLFEHVLGDKRRTIIYTKRDLAGDRKLAMQKIESQVVRWDQRTSKVFVLSNFSKATLQPFIKYLRCLPMPKDNVTGYRMLIVGMPNVGKSSFVNYLRGAYMGQKALPKVAITGGEPGVTRKVGSPIKILDRNQCGIYVYDTPGVFVPYVADAESMVKFATCGIIKDSLISEITIADYLLYHINKNKRYAYRKYCEPTNDIMELLNAFALKSGCIAKGGLPDIHMAARKFRHMWYQGKFKYFVMDDVLSITTVKRRELQATYMGMFDDEKAVNEEERPTSTMSVLSN</sequence>
<feature type="binding site" evidence="3">
    <location>
        <position position="200"/>
    </location>
    <ligand>
        <name>GTP</name>
        <dbReference type="ChEBI" id="CHEBI:37565"/>
    </ligand>
</feature>
<dbReference type="InterPro" id="IPR006073">
    <property type="entry name" value="GTP-bd"/>
</dbReference>
<evidence type="ECO:0000313" key="6">
    <source>
        <dbReference type="Proteomes" id="UP001219355"/>
    </source>
</evidence>
<dbReference type="InterPro" id="IPR016478">
    <property type="entry name" value="GTPase_MTG1"/>
</dbReference>
<protein>
    <submittedName>
        <fullName evidence="5">Mitochondrial GTPase 1</fullName>
    </submittedName>
</protein>
<name>A0AAF0IGT5_9EURO</name>
<dbReference type="GO" id="GO:0005739">
    <property type="term" value="C:mitochondrion"/>
    <property type="evidence" value="ECO:0007669"/>
    <property type="project" value="TreeGrafter"/>
</dbReference>
<keyword evidence="1 3" id="KW-0547">Nucleotide-binding</keyword>
<dbReference type="AlphaFoldDB" id="A0AAF0IGT5"/>
<accession>A0AAF0IGT5</accession>
<dbReference type="GO" id="GO:0032543">
    <property type="term" value="P:mitochondrial translation"/>
    <property type="evidence" value="ECO:0007669"/>
    <property type="project" value="TreeGrafter"/>
</dbReference>
<dbReference type="GO" id="GO:0003924">
    <property type="term" value="F:GTPase activity"/>
    <property type="evidence" value="ECO:0007669"/>
    <property type="project" value="TreeGrafter"/>
</dbReference>
<feature type="binding site" evidence="3">
    <location>
        <begin position="143"/>
        <end position="148"/>
    </location>
    <ligand>
        <name>GTP</name>
        <dbReference type="ChEBI" id="CHEBI:37565"/>
    </ligand>
</feature>
<dbReference type="Proteomes" id="UP001219355">
    <property type="component" value="Chromosome 1"/>
</dbReference>
<evidence type="ECO:0000256" key="3">
    <source>
        <dbReference type="PIRSR" id="PIRSR006230-1"/>
    </source>
</evidence>
<dbReference type="PANTHER" id="PTHR45782:SF4">
    <property type="entry name" value="MITOCHONDRIAL RIBOSOME-ASSOCIATED GTPASE 1"/>
    <property type="match status" value="1"/>
</dbReference>
<reference evidence="5" key="1">
    <citation type="submission" date="2023-03" db="EMBL/GenBank/DDBJ databases">
        <title>Emydomyces testavorans Genome Sequence.</title>
        <authorList>
            <person name="Hoyer L."/>
        </authorList>
    </citation>
    <scope>NUCLEOTIDE SEQUENCE</scope>
    <source>
        <strain evidence="5">16-2883</strain>
    </source>
</reference>
<dbReference type="EMBL" id="CP120627">
    <property type="protein sequence ID" value="WEW55946.1"/>
    <property type="molecule type" value="Genomic_DNA"/>
</dbReference>
<dbReference type="Pfam" id="PF01926">
    <property type="entry name" value="MMR_HSR1"/>
    <property type="match status" value="1"/>
</dbReference>
<dbReference type="PIRSF" id="PIRSF006230">
    <property type="entry name" value="MG442"/>
    <property type="match status" value="1"/>
</dbReference>
<dbReference type="InterPro" id="IPR027417">
    <property type="entry name" value="P-loop_NTPase"/>
</dbReference>
<keyword evidence="6" id="KW-1185">Reference proteome</keyword>